<feature type="compositionally biased region" description="Acidic residues" evidence="1">
    <location>
        <begin position="159"/>
        <end position="180"/>
    </location>
</feature>
<feature type="region of interest" description="Disordered" evidence="1">
    <location>
        <begin position="1"/>
        <end position="279"/>
    </location>
</feature>
<comment type="caution">
    <text evidence="3">The sequence shown here is derived from an EMBL/GenBank/DDBJ whole genome shotgun (WGS) entry which is preliminary data.</text>
</comment>
<dbReference type="InterPro" id="IPR021331">
    <property type="entry name" value="Hva1_TUDOR"/>
</dbReference>
<feature type="compositionally biased region" description="Basic and acidic residues" evidence="1">
    <location>
        <begin position="27"/>
        <end position="40"/>
    </location>
</feature>
<feature type="compositionally biased region" description="Basic and acidic residues" evidence="1">
    <location>
        <begin position="181"/>
        <end position="190"/>
    </location>
</feature>
<dbReference type="Proteomes" id="UP000756346">
    <property type="component" value="Unassembled WGS sequence"/>
</dbReference>
<name>A0A9P8Y3Y4_9PEZI</name>
<feature type="compositionally biased region" description="Basic and acidic residues" evidence="1">
    <location>
        <begin position="118"/>
        <end position="158"/>
    </location>
</feature>
<dbReference type="Pfam" id="PF11160">
    <property type="entry name" value="Hva1_TUDOR"/>
    <property type="match status" value="1"/>
</dbReference>
<gene>
    <name evidence="3" type="ORF">B0I36DRAFT_350190</name>
</gene>
<reference evidence="3" key="1">
    <citation type="journal article" date="2021" name="Nat. Commun.">
        <title>Genetic determinants of endophytism in the Arabidopsis root mycobiome.</title>
        <authorList>
            <person name="Mesny F."/>
            <person name="Miyauchi S."/>
            <person name="Thiergart T."/>
            <person name="Pickel B."/>
            <person name="Atanasova L."/>
            <person name="Karlsson M."/>
            <person name="Huettel B."/>
            <person name="Barry K.W."/>
            <person name="Haridas S."/>
            <person name="Chen C."/>
            <person name="Bauer D."/>
            <person name="Andreopoulos W."/>
            <person name="Pangilinan J."/>
            <person name="LaButti K."/>
            <person name="Riley R."/>
            <person name="Lipzen A."/>
            <person name="Clum A."/>
            <person name="Drula E."/>
            <person name="Henrissat B."/>
            <person name="Kohler A."/>
            <person name="Grigoriev I.V."/>
            <person name="Martin F.M."/>
            <person name="Hacquard S."/>
        </authorList>
    </citation>
    <scope>NUCLEOTIDE SEQUENCE</scope>
    <source>
        <strain evidence="3">MPI-CAGE-CH-0230</strain>
    </source>
</reference>
<evidence type="ECO:0000259" key="2">
    <source>
        <dbReference type="Pfam" id="PF11160"/>
    </source>
</evidence>
<feature type="domain" description="Hypervirulence associated protein TUDOR" evidence="2">
    <location>
        <begin position="9"/>
        <end position="71"/>
    </location>
</feature>
<evidence type="ECO:0000256" key="1">
    <source>
        <dbReference type="SAM" id="MobiDB-lite"/>
    </source>
</evidence>
<feature type="compositionally biased region" description="Acidic residues" evidence="1">
    <location>
        <begin position="105"/>
        <end position="117"/>
    </location>
</feature>
<proteinExistence type="predicted"/>
<dbReference type="EMBL" id="JAGTJQ010000006">
    <property type="protein sequence ID" value="KAH7029283.1"/>
    <property type="molecule type" value="Genomic_DNA"/>
</dbReference>
<dbReference type="RefSeq" id="XP_046011571.1">
    <property type="nucleotide sequence ID" value="XM_046156864.1"/>
</dbReference>
<keyword evidence="4" id="KW-1185">Reference proteome</keyword>
<dbReference type="OrthoDB" id="2131339at2759"/>
<organism evidence="3 4">
    <name type="scientific">Microdochium trichocladiopsis</name>
    <dbReference type="NCBI Taxonomy" id="1682393"/>
    <lineage>
        <taxon>Eukaryota</taxon>
        <taxon>Fungi</taxon>
        <taxon>Dikarya</taxon>
        <taxon>Ascomycota</taxon>
        <taxon>Pezizomycotina</taxon>
        <taxon>Sordariomycetes</taxon>
        <taxon>Xylariomycetidae</taxon>
        <taxon>Xylariales</taxon>
        <taxon>Microdochiaceae</taxon>
        <taxon>Microdochium</taxon>
    </lineage>
</organism>
<feature type="compositionally biased region" description="Basic and acidic residues" evidence="1">
    <location>
        <begin position="64"/>
        <end position="104"/>
    </location>
</feature>
<dbReference type="GeneID" id="70186410"/>
<feature type="compositionally biased region" description="Acidic residues" evidence="1">
    <location>
        <begin position="203"/>
        <end position="232"/>
    </location>
</feature>
<evidence type="ECO:0000313" key="4">
    <source>
        <dbReference type="Proteomes" id="UP000756346"/>
    </source>
</evidence>
<protein>
    <recommendedName>
        <fullName evidence="2">Hypervirulence associated protein TUDOR domain-containing protein</fullName>
    </recommendedName>
</protein>
<dbReference type="AlphaFoldDB" id="A0A9P8Y3Y4"/>
<accession>A0A9P8Y3Y4</accession>
<feature type="compositionally biased region" description="Basic and acidic residues" evidence="1">
    <location>
        <begin position="1"/>
        <end position="11"/>
    </location>
</feature>
<sequence length="352" mass="38036">MGSQEPEKGDKVSWNWGGGAPGGTVAETKKEGEIAIESKRGNTIKKNASPDNPAVHISRSGNDVVKRASELTVEEKAGGHKGEKRKADDDKPDAEGKSNGKNEKDDDDDKENGDDNDDGPHEKNADGKEVKKGGKDANKKQKRDQDEDVAKEGSKKEDGEDVADENDENDENEDDMDVDDKENGQQDKAKSKPAPKKNKTREEDEEAAEEEGDAEYIEEDEDAGAEQEEDDGEAGKDAHQLSSKNRSTPKDGKQANGSKSAKSHDKSEAQDGSGEEEETLQILPGLSAWTGGMQGMLRKGARSTRSEAACGRWNASRFVASLCRGRRSSSKHTVGVLCPWINTYLGTPLVPT</sequence>
<evidence type="ECO:0000313" key="3">
    <source>
        <dbReference type="EMBL" id="KAH7029283.1"/>
    </source>
</evidence>